<dbReference type="AlphaFoldDB" id="A0A127VFS5"/>
<accession>A0A127VFS5</accession>
<proteinExistence type="inferred from homology"/>
<feature type="coiled-coil region" evidence="2">
    <location>
        <begin position="156"/>
        <end position="221"/>
    </location>
</feature>
<dbReference type="RefSeq" id="WP_068402766.1">
    <property type="nucleotide sequence ID" value="NZ_CP014504.1"/>
</dbReference>
<comment type="similarity">
    <text evidence="1">Belongs to the outer membrane factor (OMF) (TC 1.B.17) family.</text>
</comment>
<name>A0A127VFS5_9SPHI</name>
<dbReference type="PATRIC" id="fig|188932.3.peg.3332"/>
<keyword evidence="2" id="KW-0175">Coiled coil</keyword>
<organism evidence="4 5">
    <name type="scientific">Pedobacter cryoconitis</name>
    <dbReference type="NCBI Taxonomy" id="188932"/>
    <lineage>
        <taxon>Bacteria</taxon>
        <taxon>Pseudomonadati</taxon>
        <taxon>Bacteroidota</taxon>
        <taxon>Sphingobacteriia</taxon>
        <taxon>Sphingobacteriales</taxon>
        <taxon>Sphingobacteriaceae</taxon>
        <taxon>Pedobacter</taxon>
    </lineage>
</organism>
<sequence length="429" mass="49040" precursor="true">MTSNFLKNQLLIFGFALLGFSGNAAAQATDTLKISLPEAEKLFVQNNYQLIAQNYQTDQARAEIITAKLFDNPELNVETQLYNSKTKRFFETSKTNGEYQASISQLVKLAGKRNKNIQLAKSGVKLAEYQYFDLMRTLRFNLRANFYKTYYAQQSAKLYQQQIGSLQKLLSASEQQLKMGNIAMKDIIRIKSLVYSLQTEYNNLENSIEDMETDLKLMTNLKPDANLELTVDPSEEQAYQLDKAVYTNLLDSARTNRADLKMTQTGIDYAQKALSVQKANAVPDVQFSLTYDLQGSYPNNYTGLGMHIPLPLFNRNQGEIKKAKIAIDAGKNQLNQQESALQNEVFNSYKSALRTESLYKGFDKNFSSDFDKLIGEVIKNFKSRNLSLLEFMDFYDSYKESTLQMNDLKYQRMNAKEEINYVTGTTIFK</sequence>
<dbReference type="Pfam" id="PF02321">
    <property type="entry name" value="OEP"/>
    <property type="match status" value="2"/>
</dbReference>
<keyword evidence="5" id="KW-1185">Reference proteome</keyword>
<feature type="chain" id="PRO_5007280571" evidence="3">
    <location>
        <begin position="27"/>
        <end position="429"/>
    </location>
</feature>
<dbReference type="Gene3D" id="1.20.1600.10">
    <property type="entry name" value="Outer membrane efflux proteins (OEP)"/>
    <property type="match status" value="1"/>
</dbReference>
<dbReference type="SUPFAM" id="SSF56954">
    <property type="entry name" value="Outer membrane efflux proteins (OEP)"/>
    <property type="match status" value="1"/>
</dbReference>
<protein>
    <submittedName>
        <fullName evidence="4">Cation transporter</fullName>
    </submittedName>
</protein>
<evidence type="ECO:0000256" key="3">
    <source>
        <dbReference type="SAM" id="SignalP"/>
    </source>
</evidence>
<evidence type="ECO:0000313" key="4">
    <source>
        <dbReference type="EMBL" id="AMQ00068.1"/>
    </source>
</evidence>
<dbReference type="EMBL" id="CP014504">
    <property type="protein sequence ID" value="AMQ00068.1"/>
    <property type="molecule type" value="Genomic_DNA"/>
</dbReference>
<dbReference type="InterPro" id="IPR003423">
    <property type="entry name" value="OMP_efflux"/>
</dbReference>
<keyword evidence="3" id="KW-0732">Signal</keyword>
<dbReference type="KEGG" id="pcm:AY601_3197"/>
<dbReference type="OrthoDB" id="9791261at2"/>
<dbReference type="GO" id="GO:0015562">
    <property type="term" value="F:efflux transmembrane transporter activity"/>
    <property type="evidence" value="ECO:0007669"/>
    <property type="project" value="InterPro"/>
</dbReference>
<evidence type="ECO:0000313" key="5">
    <source>
        <dbReference type="Proteomes" id="UP000071561"/>
    </source>
</evidence>
<dbReference type="PANTHER" id="PTHR30203:SF23">
    <property type="entry name" value="OUTER MEMBRANE EFFLUX PROTEIN"/>
    <property type="match status" value="1"/>
</dbReference>
<evidence type="ECO:0000256" key="2">
    <source>
        <dbReference type="SAM" id="Coils"/>
    </source>
</evidence>
<dbReference type="PANTHER" id="PTHR30203">
    <property type="entry name" value="OUTER MEMBRANE CATION EFFLUX PROTEIN"/>
    <property type="match status" value="1"/>
</dbReference>
<reference evidence="4 5" key="1">
    <citation type="submission" date="2016-03" db="EMBL/GenBank/DDBJ databases">
        <title>Complete genome sequence of Pedobacter cryoconitis PAMC 27485.</title>
        <authorList>
            <person name="Lee J."/>
            <person name="Kim O.-S."/>
        </authorList>
    </citation>
    <scope>NUCLEOTIDE SEQUENCE [LARGE SCALE GENOMIC DNA]</scope>
    <source>
        <strain evidence="4 5">PAMC 27485</strain>
    </source>
</reference>
<gene>
    <name evidence="4" type="ORF">AY601_3197</name>
</gene>
<evidence type="ECO:0000256" key="1">
    <source>
        <dbReference type="ARBA" id="ARBA00007613"/>
    </source>
</evidence>
<feature type="signal peptide" evidence="3">
    <location>
        <begin position="1"/>
        <end position="26"/>
    </location>
</feature>
<dbReference type="InterPro" id="IPR010131">
    <property type="entry name" value="MdtP/NodT-like"/>
</dbReference>
<dbReference type="Proteomes" id="UP000071561">
    <property type="component" value="Chromosome"/>
</dbReference>